<proteinExistence type="predicted"/>
<dbReference type="AlphaFoldDB" id="A0A2N7AR90"/>
<evidence type="ECO:0000313" key="3">
    <source>
        <dbReference type="Proteomes" id="UP000235649"/>
    </source>
</evidence>
<dbReference type="Proteomes" id="UP000235649">
    <property type="component" value="Unassembled WGS sequence"/>
</dbReference>
<name>A0A2N7AR90_9LACO</name>
<evidence type="ECO:0000256" key="1">
    <source>
        <dbReference type="SAM" id="Phobius"/>
    </source>
</evidence>
<feature type="transmembrane region" description="Helical" evidence="1">
    <location>
        <begin position="12"/>
        <end position="39"/>
    </location>
</feature>
<sequence>MTKLFSNRSNMFWDLMMFINIVLFIIFIKTNFLIIPFYIGVTCYAFKEFGYKTRFAKFYKNRGK</sequence>
<keyword evidence="1" id="KW-1133">Transmembrane helix</keyword>
<gene>
    <name evidence="2" type="ORF">CBP76_12320</name>
</gene>
<accession>A0A2N7AR90</accession>
<keyword evidence="1" id="KW-0812">Transmembrane</keyword>
<protein>
    <submittedName>
        <fullName evidence="2">Uncharacterized protein</fullName>
    </submittedName>
</protein>
<evidence type="ECO:0000313" key="2">
    <source>
        <dbReference type="EMBL" id="PMD67878.1"/>
    </source>
</evidence>
<keyword evidence="1" id="KW-0472">Membrane</keyword>
<reference evidence="2 3" key="1">
    <citation type="submission" date="2017-05" db="EMBL/GenBank/DDBJ databases">
        <title>Lactobacillus nurukis nov., sp. nov., isolated from nuruk.</title>
        <authorList>
            <person name="Kim S.-J."/>
        </authorList>
    </citation>
    <scope>NUCLEOTIDE SEQUENCE [LARGE SCALE GENOMIC DNA]</scope>
    <source>
        <strain evidence="2 3">SYF10-1a</strain>
    </source>
</reference>
<keyword evidence="3" id="KW-1185">Reference proteome</keyword>
<organism evidence="2 3">
    <name type="scientific">Companilactobacillus nuruki</name>
    <dbReference type="NCBI Taxonomy" id="1993540"/>
    <lineage>
        <taxon>Bacteria</taxon>
        <taxon>Bacillati</taxon>
        <taxon>Bacillota</taxon>
        <taxon>Bacilli</taxon>
        <taxon>Lactobacillales</taxon>
        <taxon>Lactobacillaceae</taxon>
        <taxon>Companilactobacillus</taxon>
    </lineage>
</organism>
<dbReference type="EMBL" id="NIPR01000063">
    <property type="protein sequence ID" value="PMD67878.1"/>
    <property type="molecule type" value="Genomic_DNA"/>
</dbReference>
<comment type="caution">
    <text evidence="2">The sequence shown here is derived from an EMBL/GenBank/DDBJ whole genome shotgun (WGS) entry which is preliminary data.</text>
</comment>